<dbReference type="EMBL" id="JACHJQ010000003">
    <property type="protein sequence ID" value="MBB4906497.1"/>
    <property type="molecule type" value="Genomic_DNA"/>
</dbReference>
<accession>A0A7W7Q3P9</accession>
<dbReference type="Pfam" id="PF07179">
    <property type="entry name" value="SseB"/>
    <property type="match status" value="1"/>
</dbReference>
<dbReference type="RefSeq" id="WP_184810700.1">
    <property type="nucleotide sequence ID" value="NZ_JACHJQ010000003.1"/>
</dbReference>
<dbReference type="Proteomes" id="UP000520767">
    <property type="component" value="Unassembled WGS sequence"/>
</dbReference>
<comment type="caution">
    <text evidence="2">The sequence shown here is derived from an EMBL/GenBank/DDBJ whole genome shotgun (WGS) entry which is preliminary data.</text>
</comment>
<sequence length="186" mass="19846">MPDTPPPVVSPEITSRMRASAMANPNTWLYVIDPAFDADADIPPWGVVGVYRVDAAGEIGPTFRRNTEYRPSPTALRMPAASSGLERLLQWITSGHRAEAELPAAVLRARLLVYATAPEDRSVTAFPDRSGRIMVPACTSVAHVPAAWPGWREVSGRELAARLGGHPLVINPIGPITALLPAAALG</sequence>
<gene>
    <name evidence="2" type="ORF">FHR82_002717</name>
</gene>
<organism evidence="2 3">
    <name type="scientific">Actinophytocola algeriensis</name>
    <dbReference type="NCBI Taxonomy" id="1768010"/>
    <lineage>
        <taxon>Bacteria</taxon>
        <taxon>Bacillati</taxon>
        <taxon>Actinomycetota</taxon>
        <taxon>Actinomycetes</taxon>
        <taxon>Pseudonocardiales</taxon>
        <taxon>Pseudonocardiaceae</taxon>
    </lineage>
</organism>
<proteinExistence type="predicted"/>
<dbReference type="NCBIfam" id="NF033532">
    <property type="entry name" value="lone7para_assoc"/>
    <property type="match status" value="1"/>
</dbReference>
<evidence type="ECO:0000313" key="2">
    <source>
        <dbReference type="EMBL" id="MBB4906497.1"/>
    </source>
</evidence>
<dbReference type="InterPro" id="IPR009839">
    <property type="entry name" value="SseB_N"/>
</dbReference>
<evidence type="ECO:0000259" key="1">
    <source>
        <dbReference type="Pfam" id="PF07179"/>
    </source>
</evidence>
<keyword evidence="3" id="KW-1185">Reference proteome</keyword>
<dbReference type="InterPro" id="IPR047659">
    <property type="entry name" value="T7SS_assoc"/>
</dbReference>
<protein>
    <recommendedName>
        <fullName evidence="1">SseB protein N-terminal domain-containing protein</fullName>
    </recommendedName>
</protein>
<feature type="domain" description="SseB protein N-terminal" evidence="1">
    <location>
        <begin position="85"/>
        <end position="185"/>
    </location>
</feature>
<name>A0A7W7Q3P9_9PSEU</name>
<reference evidence="2 3" key="1">
    <citation type="submission" date="2020-08" db="EMBL/GenBank/DDBJ databases">
        <title>Genomic Encyclopedia of Type Strains, Phase III (KMG-III): the genomes of soil and plant-associated and newly described type strains.</title>
        <authorList>
            <person name="Whitman W."/>
        </authorList>
    </citation>
    <scope>NUCLEOTIDE SEQUENCE [LARGE SCALE GENOMIC DNA]</scope>
    <source>
        <strain evidence="2 3">CECT 8960</strain>
    </source>
</reference>
<evidence type="ECO:0000313" key="3">
    <source>
        <dbReference type="Proteomes" id="UP000520767"/>
    </source>
</evidence>
<dbReference type="AlphaFoldDB" id="A0A7W7Q3P9"/>